<organism evidence="1 2">
    <name type="scientific">Cedecea davisae DSM 4568</name>
    <dbReference type="NCBI Taxonomy" id="566551"/>
    <lineage>
        <taxon>Bacteria</taxon>
        <taxon>Pseudomonadati</taxon>
        <taxon>Pseudomonadota</taxon>
        <taxon>Gammaproteobacteria</taxon>
        <taxon>Enterobacterales</taxon>
        <taxon>Enterobacteriaceae</taxon>
        <taxon>Cedecea</taxon>
    </lineage>
</organism>
<proteinExistence type="predicted"/>
<comment type="caution">
    <text evidence="1">The sequence shown here is derived from an EMBL/GenBank/DDBJ whole genome shotgun (WGS) entry which is preliminary data.</text>
</comment>
<evidence type="ECO:0000313" key="2">
    <source>
        <dbReference type="Proteomes" id="UP000014585"/>
    </source>
</evidence>
<gene>
    <name evidence="1" type="ORF">HMPREF0201_01558</name>
</gene>
<name>S3JDB8_9ENTR</name>
<dbReference type="EMBL" id="ATDT01000009">
    <property type="protein sequence ID" value="EPF18147.1"/>
    <property type="molecule type" value="Genomic_DNA"/>
</dbReference>
<dbReference type="Proteomes" id="UP000014585">
    <property type="component" value="Unassembled WGS sequence"/>
</dbReference>
<accession>S3JDB8</accession>
<sequence>MHTKREKTWFFPLCDYLVKINKLIFLVCLSRSLVGHLSSQLCQRSSGRRKPPFFVLKAST</sequence>
<reference evidence="1 2" key="1">
    <citation type="submission" date="2013-04" db="EMBL/GenBank/DDBJ databases">
        <authorList>
            <person name="Weinstock G."/>
            <person name="Sodergren E."/>
            <person name="Lobos E.A."/>
            <person name="Fulton L."/>
            <person name="Fulton R."/>
            <person name="Courtney L."/>
            <person name="Fronick C."/>
            <person name="O'Laughlin M."/>
            <person name="Godfrey J."/>
            <person name="Wilson R.M."/>
            <person name="Miner T."/>
            <person name="Farmer C."/>
            <person name="Delehaunty K."/>
            <person name="Cordes M."/>
            <person name="Minx P."/>
            <person name="Tomlinson C."/>
            <person name="Chen J."/>
            <person name="Wollam A."/>
            <person name="Pepin K.H."/>
            <person name="Palsikar V.B."/>
            <person name="Zhang X."/>
            <person name="Suruliraj S."/>
            <person name="Perna N.T."/>
            <person name="Plunkett G."/>
            <person name="Warren W."/>
            <person name="Mitreva M."/>
            <person name="Mardis E.R."/>
            <person name="Wilson R.K."/>
        </authorList>
    </citation>
    <scope>NUCLEOTIDE SEQUENCE [LARGE SCALE GENOMIC DNA]</scope>
    <source>
        <strain evidence="1 2">DSM 4568</strain>
    </source>
</reference>
<dbReference type="STRING" id="566551.HMPREF0201_01558"/>
<dbReference type="HOGENOM" id="CLU_2932793_0_0_6"/>
<evidence type="ECO:0000313" key="1">
    <source>
        <dbReference type="EMBL" id="EPF18147.1"/>
    </source>
</evidence>
<protein>
    <submittedName>
        <fullName evidence="1">Uncharacterized protein</fullName>
    </submittedName>
</protein>
<dbReference type="AlphaFoldDB" id="S3JDB8"/>